<dbReference type="AlphaFoldDB" id="A0A0D0ECJ7"/>
<dbReference type="InterPro" id="IPR011545">
    <property type="entry name" value="DEAD/DEAH_box_helicase_dom"/>
</dbReference>
<feature type="non-terminal residue" evidence="2">
    <location>
        <position position="53"/>
    </location>
</feature>
<protein>
    <recommendedName>
        <fullName evidence="1">DEAD/DEAH-box helicase domain-containing protein</fullName>
    </recommendedName>
</protein>
<dbReference type="Proteomes" id="UP000054538">
    <property type="component" value="Unassembled WGS sequence"/>
</dbReference>
<accession>A0A0D0ECJ7</accession>
<gene>
    <name evidence="2" type="ORF">PAXRUDRAFT_49542</name>
</gene>
<reference evidence="2 3" key="1">
    <citation type="submission" date="2014-04" db="EMBL/GenBank/DDBJ databases">
        <authorList>
            <consortium name="DOE Joint Genome Institute"/>
            <person name="Kuo A."/>
            <person name="Kohler A."/>
            <person name="Jargeat P."/>
            <person name="Nagy L.G."/>
            <person name="Floudas D."/>
            <person name="Copeland A."/>
            <person name="Barry K.W."/>
            <person name="Cichocki N."/>
            <person name="Veneault-Fourrey C."/>
            <person name="LaButti K."/>
            <person name="Lindquist E.A."/>
            <person name="Lipzen A."/>
            <person name="Lundell T."/>
            <person name="Morin E."/>
            <person name="Murat C."/>
            <person name="Sun H."/>
            <person name="Tunlid A."/>
            <person name="Henrissat B."/>
            <person name="Grigoriev I.V."/>
            <person name="Hibbett D.S."/>
            <person name="Martin F."/>
            <person name="Nordberg H.P."/>
            <person name="Cantor M.N."/>
            <person name="Hua S.X."/>
        </authorList>
    </citation>
    <scope>NUCLEOTIDE SEQUENCE [LARGE SCALE GENOMIC DNA]</scope>
    <source>
        <strain evidence="2 3">Ve08.2h10</strain>
    </source>
</reference>
<dbReference type="InterPro" id="IPR027417">
    <property type="entry name" value="P-loop_NTPase"/>
</dbReference>
<reference evidence="3" key="2">
    <citation type="submission" date="2015-01" db="EMBL/GenBank/DDBJ databases">
        <title>Evolutionary Origins and Diversification of the Mycorrhizal Mutualists.</title>
        <authorList>
            <consortium name="DOE Joint Genome Institute"/>
            <consortium name="Mycorrhizal Genomics Consortium"/>
            <person name="Kohler A."/>
            <person name="Kuo A."/>
            <person name="Nagy L.G."/>
            <person name="Floudas D."/>
            <person name="Copeland A."/>
            <person name="Barry K.W."/>
            <person name="Cichocki N."/>
            <person name="Veneault-Fourrey C."/>
            <person name="LaButti K."/>
            <person name="Lindquist E.A."/>
            <person name="Lipzen A."/>
            <person name="Lundell T."/>
            <person name="Morin E."/>
            <person name="Murat C."/>
            <person name="Riley R."/>
            <person name="Ohm R."/>
            <person name="Sun H."/>
            <person name="Tunlid A."/>
            <person name="Henrissat B."/>
            <person name="Grigoriev I.V."/>
            <person name="Hibbett D.S."/>
            <person name="Martin F."/>
        </authorList>
    </citation>
    <scope>NUCLEOTIDE SEQUENCE [LARGE SCALE GENOMIC DNA]</scope>
    <source>
        <strain evidence="3">Ve08.2h10</strain>
    </source>
</reference>
<feature type="domain" description="DEAD/DEAH-box helicase" evidence="1">
    <location>
        <begin position="19"/>
        <end position="52"/>
    </location>
</feature>
<evidence type="ECO:0000313" key="2">
    <source>
        <dbReference type="EMBL" id="KIK99490.1"/>
    </source>
</evidence>
<dbReference type="InParanoid" id="A0A0D0ECJ7"/>
<feature type="non-terminal residue" evidence="2">
    <location>
        <position position="1"/>
    </location>
</feature>
<sequence>QACVIVYILSRTMIIPCDFQLQACLVILNGCDSVITTGTGSGKTLCILIPLLL</sequence>
<dbReference type="GO" id="GO:0003676">
    <property type="term" value="F:nucleic acid binding"/>
    <property type="evidence" value="ECO:0007669"/>
    <property type="project" value="InterPro"/>
</dbReference>
<dbReference type="SUPFAM" id="SSF52540">
    <property type="entry name" value="P-loop containing nucleoside triphosphate hydrolases"/>
    <property type="match status" value="1"/>
</dbReference>
<dbReference type="EMBL" id="KN824858">
    <property type="protein sequence ID" value="KIK99490.1"/>
    <property type="molecule type" value="Genomic_DNA"/>
</dbReference>
<dbReference type="HOGENOM" id="CLU_001103_20_3_1"/>
<dbReference type="GO" id="GO:0005524">
    <property type="term" value="F:ATP binding"/>
    <property type="evidence" value="ECO:0007669"/>
    <property type="project" value="InterPro"/>
</dbReference>
<dbReference type="Gene3D" id="3.40.50.300">
    <property type="entry name" value="P-loop containing nucleotide triphosphate hydrolases"/>
    <property type="match status" value="1"/>
</dbReference>
<proteinExistence type="predicted"/>
<dbReference type="Pfam" id="PF00270">
    <property type="entry name" value="DEAD"/>
    <property type="match status" value="1"/>
</dbReference>
<evidence type="ECO:0000259" key="1">
    <source>
        <dbReference type="Pfam" id="PF00270"/>
    </source>
</evidence>
<dbReference type="OrthoDB" id="2656898at2759"/>
<name>A0A0D0ECJ7_9AGAM</name>
<keyword evidence="3" id="KW-1185">Reference proteome</keyword>
<evidence type="ECO:0000313" key="3">
    <source>
        <dbReference type="Proteomes" id="UP000054538"/>
    </source>
</evidence>
<organism evidence="2 3">
    <name type="scientific">Paxillus rubicundulus Ve08.2h10</name>
    <dbReference type="NCBI Taxonomy" id="930991"/>
    <lineage>
        <taxon>Eukaryota</taxon>
        <taxon>Fungi</taxon>
        <taxon>Dikarya</taxon>
        <taxon>Basidiomycota</taxon>
        <taxon>Agaricomycotina</taxon>
        <taxon>Agaricomycetes</taxon>
        <taxon>Agaricomycetidae</taxon>
        <taxon>Boletales</taxon>
        <taxon>Paxilineae</taxon>
        <taxon>Paxillaceae</taxon>
        <taxon>Paxillus</taxon>
    </lineage>
</organism>